<comment type="caution">
    <text evidence="2">The sequence shown here is derived from an EMBL/GenBank/DDBJ whole genome shotgun (WGS) entry which is preliminary data.</text>
</comment>
<dbReference type="EMBL" id="VWXT01000679">
    <property type="protein sequence ID" value="KAA6168701.1"/>
    <property type="molecule type" value="Genomic_DNA"/>
</dbReference>
<gene>
    <name evidence="2" type="ORF">F3K53_30530</name>
</gene>
<feature type="chain" id="PRO_5024456528" description="Lipoprotein" evidence="1">
    <location>
        <begin position="21"/>
        <end position="303"/>
    </location>
</feature>
<accession>A0A5M8EE63</accession>
<reference evidence="2 3" key="1">
    <citation type="submission" date="2019-09" db="EMBL/GenBank/DDBJ databases">
        <title>Genomic sequencing of 4 copper resistant soil isolates.</title>
        <authorList>
            <person name="Havryliuk O."/>
        </authorList>
    </citation>
    <scope>NUCLEOTIDE SEQUENCE [LARGE SCALE GENOMIC DNA]</scope>
    <source>
        <strain evidence="2 3">UKR4</strain>
    </source>
</reference>
<proteinExistence type="predicted"/>
<evidence type="ECO:0000313" key="3">
    <source>
        <dbReference type="Proteomes" id="UP000323909"/>
    </source>
</evidence>
<evidence type="ECO:0008006" key="4">
    <source>
        <dbReference type="Google" id="ProtNLM"/>
    </source>
</evidence>
<dbReference type="PROSITE" id="PS51257">
    <property type="entry name" value="PROKAR_LIPOPROTEIN"/>
    <property type="match status" value="1"/>
</dbReference>
<protein>
    <recommendedName>
        <fullName evidence="4">Lipoprotein</fullName>
    </recommendedName>
</protein>
<name>A0A5M8EE63_PSEVE</name>
<dbReference type="Proteomes" id="UP000323909">
    <property type="component" value="Unassembled WGS sequence"/>
</dbReference>
<evidence type="ECO:0000313" key="2">
    <source>
        <dbReference type="EMBL" id="KAA6168701.1"/>
    </source>
</evidence>
<dbReference type="RefSeq" id="WP_150054772.1">
    <property type="nucleotide sequence ID" value="NZ_VWXT01000679.1"/>
</dbReference>
<organism evidence="2 3">
    <name type="scientific">Pseudomonas veronii</name>
    <dbReference type="NCBI Taxonomy" id="76761"/>
    <lineage>
        <taxon>Bacteria</taxon>
        <taxon>Pseudomonadati</taxon>
        <taxon>Pseudomonadota</taxon>
        <taxon>Gammaproteobacteria</taxon>
        <taxon>Pseudomonadales</taxon>
        <taxon>Pseudomonadaceae</taxon>
        <taxon>Pseudomonas</taxon>
    </lineage>
</organism>
<dbReference type="AlphaFoldDB" id="A0A5M8EE63"/>
<keyword evidence="1" id="KW-0732">Signal</keyword>
<feature type="signal peptide" evidence="1">
    <location>
        <begin position="1"/>
        <end position="20"/>
    </location>
</feature>
<evidence type="ECO:0000256" key="1">
    <source>
        <dbReference type="SAM" id="SignalP"/>
    </source>
</evidence>
<sequence>MKIMRTALLLAIFGVLSACGYNTKAVNDFNESAVGLTKSFSVLTDKSIEWCYESMLSSQLGSPKYESQAKMQDTIDGTCKNFAKDVRTSEASAVVVNTYAAALSALVGISPQFIEDDAKNLKDAVLTIKKADGTQKLNSNEVEAFAKLTNLLSEMITTAAIKDKATELMRDNSAAVNRQVDIMLAVARKLSENTSWIAGTTNAALINNLEQIGSLQNNGGKATNEQAIPYRYLAYLLSKQHPKKADVTAAITKFEEAGRLFKVANNDLEKKFSKLSKEDQLKSLKDLKEKIDDLRESIQAIRT</sequence>